<dbReference type="EMBL" id="LXQA010479350">
    <property type="protein sequence ID" value="MCI54444.1"/>
    <property type="molecule type" value="Genomic_DNA"/>
</dbReference>
<evidence type="ECO:0000313" key="1">
    <source>
        <dbReference type="EMBL" id="MCI54444.1"/>
    </source>
</evidence>
<evidence type="ECO:0000313" key="2">
    <source>
        <dbReference type="Proteomes" id="UP000265520"/>
    </source>
</evidence>
<accession>A0A392T1T0</accession>
<comment type="caution">
    <text evidence="1">The sequence shown here is derived from an EMBL/GenBank/DDBJ whole genome shotgun (WGS) entry which is preliminary data.</text>
</comment>
<sequence length="49" mass="5474">GRLMAIGSGGSKVEGAFPVDGDRWWTVENLTEWMRRRNGRDLNPPPFGS</sequence>
<reference evidence="1 2" key="1">
    <citation type="journal article" date="2018" name="Front. Plant Sci.">
        <title>Red Clover (Trifolium pratense) and Zigzag Clover (T. medium) - A Picture of Genomic Similarities and Differences.</title>
        <authorList>
            <person name="Dluhosova J."/>
            <person name="Istvanek J."/>
            <person name="Nedelnik J."/>
            <person name="Repkova J."/>
        </authorList>
    </citation>
    <scope>NUCLEOTIDE SEQUENCE [LARGE SCALE GENOMIC DNA]</scope>
    <source>
        <strain evidence="2">cv. 10/8</strain>
        <tissue evidence="1">Leaf</tissue>
    </source>
</reference>
<protein>
    <submittedName>
        <fullName evidence="1">Uncharacterized protein</fullName>
    </submittedName>
</protein>
<dbReference type="AlphaFoldDB" id="A0A392T1T0"/>
<dbReference type="Proteomes" id="UP000265520">
    <property type="component" value="Unassembled WGS sequence"/>
</dbReference>
<feature type="non-terminal residue" evidence="1">
    <location>
        <position position="1"/>
    </location>
</feature>
<name>A0A392T1T0_9FABA</name>
<organism evidence="1 2">
    <name type="scientific">Trifolium medium</name>
    <dbReference type="NCBI Taxonomy" id="97028"/>
    <lineage>
        <taxon>Eukaryota</taxon>
        <taxon>Viridiplantae</taxon>
        <taxon>Streptophyta</taxon>
        <taxon>Embryophyta</taxon>
        <taxon>Tracheophyta</taxon>
        <taxon>Spermatophyta</taxon>
        <taxon>Magnoliopsida</taxon>
        <taxon>eudicotyledons</taxon>
        <taxon>Gunneridae</taxon>
        <taxon>Pentapetalae</taxon>
        <taxon>rosids</taxon>
        <taxon>fabids</taxon>
        <taxon>Fabales</taxon>
        <taxon>Fabaceae</taxon>
        <taxon>Papilionoideae</taxon>
        <taxon>50 kb inversion clade</taxon>
        <taxon>NPAAA clade</taxon>
        <taxon>Hologalegina</taxon>
        <taxon>IRL clade</taxon>
        <taxon>Trifolieae</taxon>
        <taxon>Trifolium</taxon>
    </lineage>
</organism>
<keyword evidence="2" id="KW-1185">Reference proteome</keyword>
<proteinExistence type="predicted"/>